<evidence type="ECO:0000256" key="1">
    <source>
        <dbReference type="ARBA" id="ARBA00004383"/>
    </source>
</evidence>
<dbReference type="GO" id="GO:0005886">
    <property type="term" value="C:plasma membrane"/>
    <property type="evidence" value="ECO:0007669"/>
    <property type="project" value="UniProtKB-SubCell"/>
</dbReference>
<feature type="region of interest" description="Disordered" evidence="13">
    <location>
        <begin position="306"/>
        <end position="328"/>
    </location>
</feature>
<dbReference type="GO" id="GO:0051082">
    <property type="term" value="F:unfolded protein binding"/>
    <property type="evidence" value="ECO:0007669"/>
    <property type="project" value="InterPro"/>
</dbReference>
<accession>A0A1M6EIY3</accession>
<keyword evidence="10" id="KW-0143">Chaperone</keyword>
<evidence type="ECO:0000256" key="8">
    <source>
        <dbReference type="ARBA" id="ARBA00023098"/>
    </source>
</evidence>
<evidence type="ECO:0000256" key="5">
    <source>
        <dbReference type="ARBA" id="ARBA00022692"/>
    </source>
</evidence>
<proteinExistence type="inferred from homology"/>
<keyword evidence="9" id="KW-0472">Membrane</keyword>
<keyword evidence="8" id="KW-0443">Lipid metabolism</keyword>
<comment type="similarity">
    <text evidence="2">Belongs to the lipase chaperone family.</text>
</comment>
<keyword evidence="4" id="KW-0997">Cell inner membrane</keyword>
<evidence type="ECO:0000313" key="14">
    <source>
        <dbReference type="EMBL" id="SHI85218.1"/>
    </source>
</evidence>
<dbReference type="STRING" id="1121393.SAMN02745216_00661"/>
<dbReference type="Pfam" id="PF03280">
    <property type="entry name" value="Lipase_chap"/>
    <property type="match status" value="1"/>
</dbReference>
<name>A0A1M6EIY3_9BACT</name>
<sequence>MSGLSKWKKIGLLCGAALVLIVLGYVLLSGGDSRRAVLPEAAPPGYIFDKTYDVPLKDIVKSHGVASPGDSVNQAKASAEPGRYSQVNVSRYFDEGMGVTVFTRKYFKYLEKKFKHSKDLESHLAEVKAFLLSQLPEDEAMELFALYTDYLNCEMDLAYAQESWGQPATVDEVVALLARIQAYRRDYLGKEVADALYGAEIKTKEYRIRRGAIVADRELYGEEKEALLAQLNEDMWGDQTSDVEAYGLPYNRYQEKLRMYQKNFSEMTSPEDKEALTREFREEFFTPEQVAALDEVDVMLDEKQAAESEFQAQEQEIQNNPELTQEQKDAAIEQAADEMLGEDAPAYFRRKAIRDGKKALMQEQGLN</sequence>
<dbReference type="AlphaFoldDB" id="A0A1M6EIY3"/>
<keyword evidence="5" id="KW-0812">Transmembrane</keyword>
<evidence type="ECO:0000256" key="3">
    <source>
        <dbReference type="ARBA" id="ARBA00022475"/>
    </source>
</evidence>
<evidence type="ECO:0000313" key="15">
    <source>
        <dbReference type="Proteomes" id="UP000183994"/>
    </source>
</evidence>
<evidence type="ECO:0000256" key="6">
    <source>
        <dbReference type="ARBA" id="ARBA00022963"/>
    </source>
</evidence>
<evidence type="ECO:0000256" key="7">
    <source>
        <dbReference type="ARBA" id="ARBA00022989"/>
    </source>
</evidence>
<keyword evidence="3" id="KW-1003">Cell membrane</keyword>
<evidence type="ECO:0000256" key="2">
    <source>
        <dbReference type="ARBA" id="ARBA00010358"/>
    </source>
</evidence>
<dbReference type="GO" id="GO:0016042">
    <property type="term" value="P:lipid catabolic process"/>
    <property type="evidence" value="ECO:0007669"/>
    <property type="project" value="UniProtKB-KW"/>
</dbReference>
<evidence type="ECO:0000256" key="11">
    <source>
        <dbReference type="ARBA" id="ARBA00030948"/>
    </source>
</evidence>
<evidence type="ECO:0000256" key="13">
    <source>
        <dbReference type="SAM" id="MobiDB-lite"/>
    </source>
</evidence>
<dbReference type="RefSeq" id="WP_073472813.1">
    <property type="nucleotide sequence ID" value="NZ_FQZU01000002.1"/>
</dbReference>
<reference evidence="15" key="1">
    <citation type="submission" date="2016-11" db="EMBL/GenBank/DDBJ databases">
        <authorList>
            <person name="Varghese N."/>
            <person name="Submissions S."/>
        </authorList>
    </citation>
    <scope>NUCLEOTIDE SEQUENCE [LARGE SCALE GENOMIC DNA]</scope>
    <source>
        <strain evidence="15">DSM 16219</strain>
    </source>
</reference>
<feature type="compositionally biased region" description="Low complexity" evidence="13">
    <location>
        <begin position="307"/>
        <end position="318"/>
    </location>
</feature>
<dbReference type="SUPFAM" id="SSF158855">
    <property type="entry name" value="Lipase chaperone-like"/>
    <property type="match status" value="1"/>
</dbReference>
<evidence type="ECO:0000256" key="10">
    <source>
        <dbReference type="ARBA" id="ARBA00023186"/>
    </source>
</evidence>
<keyword evidence="7" id="KW-1133">Transmembrane helix</keyword>
<protein>
    <recommendedName>
        <fullName evidence="11">Lipase helper protein</fullName>
    </recommendedName>
    <alternativeName>
        <fullName evidence="12">Lipase modulator</fullName>
    </alternativeName>
</protein>
<dbReference type="InterPro" id="IPR004961">
    <property type="entry name" value="Lipase_chaperone"/>
</dbReference>
<organism evidence="14 15">
    <name type="scientific">Desulfatibacillum alkenivorans DSM 16219</name>
    <dbReference type="NCBI Taxonomy" id="1121393"/>
    <lineage>
        <taxon>Bacteria</taxon>
        <taxon>Pseudomonadati</taxon>
        <taxon>Thermodesulfobacteriota</taxon>
        <taxon>Desulfobacteria</taxon>
        <taxon>Desulfobacterales</taxon>
        <taxon>Desulfatibacillaceae</taxon>
        <taxon>Desulfatibacillum</taxon>
    </lineage>
</organism>
<dbReference type="OrthoDB" id="5419814at2"/>
<comment type="subcellular location">
    <subcellularLocation>
        <location evidence="1">Cell inner membrane</location>
        <topology evidence="1">Single-pass membrane protein</topology>
        <orientation evidence="1">Periplasmic side</orientation>
    </subcellularLocation>
</comment>
<dbReference type="GO" id="GO:0006457">
    <property type="term" value="P:protein folding"/>
    <property type="evidence" value="ECO:0007669"/>
    <property type="project" value="InterPro"/>
</dbReference>
<evidence type="ECO:0000256" key="9">
    <source>
        <dbReference type="ARBA" id="ARBA00023136"/>
    </source>
</evidence>
<gene>
    <name evidence="14" type="ORF">SAMN02745216_00661</name>
</gene>
<keyword evidence="15" id="KW-1185">Reference proteome</keyword>
<dbReference type="Proteomes" id="UP000183994">
    <property type="component" value="Unassembled WGS sequence"/>
</dbReference>
<keyword evidence="6" id="KW-0442">Lipid degradation</keyword>
<dbReference type="EMBL" id="FQZU01000002">
    <property type="protein sequence ID" value="SHI85218.1"/>
    <property type="molecule type" value="Genomic_DNA"/>
</dbReference>
<evidence type="ECO:0000256" key="4">
    <source>
        <dbReference type="ARBA" id="ARBA00022519"/>
    </source>
</evidence>
<evidence type="ECO:0000256" key="12">
    <source>
        <dbReference type="ARBA" id="ARBA00031542"/>
    </source>
</evidence>